<proteinExistence type="predicted"/>
<evidence type="ECO:0000313" key="3">
    <source>
        <dbReference type="Proteomes" id="UP000462055"/>
    </source>
</evidence>
<protein>
    <submittedName>
        <fullName evidence="2">DUF397 domain-containing protein</fullName>
    </submittedName>
</protein>
<dbReference type="Pfam" id="PF04149">
    <property type="entry name" value="DUF397"/>
    <property type="match status" value="1"/>
</dbReference>
<organism evidence="2 3">
    <name type="scientific">Actinomadura physcomitrii</name>
    <dbReference type="NCBI Taxonomy" id="2650748"/>
    <lineage>
        <taxon>Bacteria</taxon>
        <taxon>Bacillati</taxon>
        <taxon>Actinomycetota</taxon>
        <taxon>Actinomycetes</taxon>
        <taxon>Streptosporangiales</taxon>
        <taxon>Thermomonosporaceae</taxon>
        <taxon>Actinomadura</taxon>
    </lineage>
</organism>
<dbReference type="Proteomes" id="UP000462055">
    <property type="component" value="Unassembled WGS sequence"/>
</dbReference>
<reference evidence="2" key="1">
    <citation type="submission" date="2019-12" db="EMBL/GenBank/DDBJ databases">
        <title>Actinomadura physcomitrii sp. nov., a novel actinomycete isolated from moss [Physcomitrium sphaericum (Ludw) Fuernr].</title>
        <authorList>
            <person name="Zhuang X."/>
        </authorList>
    </citation>
    <scope>NUCLEOTIDE SEQUENCE [LARGE SCALE GENOMIC DNA]</scope>
    <source>
        <strain evidence="2">LD22</strain>
    </source>
</reference>
<sequence>MRAEGLALRWRKSSRSDGTGGECVELAVTSDALLVRDSKDPEGPQLTFTRAAARALIVQLREESR</sequence>
<dbReference type="EMBL" id="WBMS02000030">
    <property type="protein sequence ID" value="MWA04723.1"/>
    <property type="molecule type" value="Genomic_DNA"/>
</dbReference>
<name>A0A6I4MG84_9ACTN</name>
<keyword evidence="3" id="KW-1185">Reference proteome</keyword>
<dbReference type="AlphaFoldDB" id="A0A6I4MG84"/>
<evidence type="ECO:0000259" key="1">
    <source>
        <dbReference type="Pfam" id="PF04149"/>
    </source>
</evidence>
<dbReference type="InterPro" id="IPR007278">
    <property type="entry name" value="DUF397"/>
</dbReference>
<dbReference type="RefSeq" id="WP_151597302.1">
    <property type="nucleotide sequence ID" value="NZ_WBMS02000030.1"/>
</dbReference>
<feature type="domain" description="DUF397" evidence="1">
    <location>
        <begin position="8"/>
        <end position="60"/>
    </location>
</feature>
<gene>
    <name evidence="2" type="ORF">F8568_031000</name>
</gene>
<comment type="caution">
    <text evidence="2">The sequence shown here is derived from an EMBL/GenBank/DDBJ whole genome shotgun (WGS) entry which is preliminary data.</text>
</comment>
<accession>A0A6I4MG84</accession>
<evidence type="ECO:0000313" key="2">
    <source>
        <dbReference type="EMBL" id="MWA04723.1"/>
    </source>
</evidence>